<dbReference type="PANTHER" id="PTHR47989:SF62">
    <property type="entry name" value="OS05G0423500 PROTEIN"/>
    <property type="match status" value="1"/>
</dbReference>
<dbReference type="SUPFAM" id="SSF56112">
    <property type="entry name" value="Protein kinase-like (PK-like)"/>
    <property type="match status" value="1"/>
</dbReference>
<organism evidence="5 6">
    <name type="scientific">Ziziphus jujuba var. spinosa</name>
    <dbReference type="NCBI Taxonomy" id="714518"/>
    <lineage>
        <taxon>Eukaryota</taxon>
        <taxon>Viridiplantae</taxon>
        <taxon>Streptophyta</taxon>
        <taxon>Embryophyta</taxon>
        <taxon>Tracheophyta</taxon>
        <taxon>Spermatophyta</taxon>
        <taxon>Magnoliopsida</taxon>
        <taxon>eudicotyledons</taxon>
        <taxon>Gunneridae</taxon>
        <taxon>Pentapetalae</taxon>
        <taxon>rosids</taxon>
        <taxon>fabids</taxon>
        <taxon>Rosales</taxon>
        <taxon>Rhamnaceae</taxon>
        <taxon>Paliureae</taxon>
        <taxon>Ziziphus</taxon>
    </lineage>
</organism>
<keyword evidence="1" id="KW-0723">Serine/threonine-protein kinase</keyword>
<keyword evidence="1" id="KW-0808">Transferase</keyword>
<name>A0A978UIY2_ZIZJJ</name>
<dbReference type="PANTHER" id="PTHR47989">
    <property type="entry name" value="OS01G0750732 PROTEIN"/>
    <property type="match status" value="1"/>
</dbReference>
<evidence type="ECO:0000259" key="4">
    <source>
        <dbReference type="PROSITE" id="PS50011"/>
    </source>
</evidence>
<protein>
    <recommendedName>
        <fullName evidence="4">Protein kinase domain-containing protein</fullName>
    </recommendedName>
</protein>
<dbReference type="PROSITE" id="PS50011">
    <property type="entry name" value="PROTEIN_KINASE_DOM"/>
    <property type="match status" value="1"/>
</dbReference>
<sequence length="181" mass="20177">MFEAKVVDFGLAKFTPEGMTHLSTRVAGTMGYVAPEYALYGQLTETSDVYSFGVVLLELLMRDGRALDVIEDDMPDKSPPQVLEKYVLVVILCSHLQLYARPTMDQAVKMLETDMSIPSTPERPIPLVAKLSDIERSVSTSGLGTLVSRRGYSSYTYESDRSLELKEERRTLGSLVEELSQ</sequence>
<dbReference type="InterPro" id="IPR000719">
    <property type="entry name" value="Prot_kinase_dom"/>
</dbReference>
<evidence type="ECO:0000256" key="3">
    <source>
        <dbReference type="ARBA" id="ARBA00022840"/>
    </source>
</evidence>
<reference evidence="5" key="1">
    <citation type="journal article" date="2021" name="Front. Plant Sci.">
        <title>Chromosome-Scale Genome Assembly for Chinese Sour Jujube and Insights Into Its Genome Evolution and Domestication Signature.</title>
        <authorList>
            <person name="Shen L.-Y."/>
            <person name="Luo H."/>
            <person name="Wang X.-L."/>
            <person name="Wang X.-M."/>
            <person name="Qiu X.-J."/>
            <person name="Liu H."/>
            <person name="Zhou S.-S."/>
            <person name="Jia K.-H."/>
            <person name="Nie S."/>
            <person name="Bao Y.-T."/>
            <person name="Zhang R.-G."/>
            <person name="Yun Q.-Z."/>
            <person name="Chai Y.-H."/>
            <person name="Lu J.-Y."/>
            <person name="Li Y."/>
            <person name="Zhao S.-W."/>
            <person name="Mao J.-F."/>
            <person name="Jia S.-G."/>
            <person name="Mao Y.-M."/>
        </authorList>
    </citation>
    <scope>NUCLEOTIDE SEQUENCE</scope>
    <source>
        <strain evidence="5">AT0</strain>
        <tissue evidence="5">Leaf</tissue>
    </source>
</reference>
<dbReference type="GO" id="GO:0005524">
    <property type="term" value="F:ATP binding"/>
    <property type="evidence" value="ECO:0007669"/>
    <property type="project" value="UniProtKB-KW"/>
</dbReference>
<accession>A0A978UIY2</accession>
<proteinExistence type="predicted"/>
<evidence type="ECO:0000313" key="6">
    <source>
        <dbReference type="Proteomes" id="UP000813462"/>
    </source>
</evidence>
<dbReference type="InterPro" id="IPR011009">
    <property type="entry name" value="Kinase-like_dom_sf"/>
</dbReference>
<dbReference type="Pfam" id="PF07714">
    <property type="entry name" value="PK_Tyr_Ser-Thr"/>
    <property type="match status" value="1"/>
</dbReference>
<dbReference type="Gene3D" id="1.10.510.10">
    <property type="entry name" value="Transferase(Phosphotransferase) domain 1"/>
    <property type="match status" value="1"/>
</dbReference>
<dbReference type="Proteomes" id="UP000813462">
    <property type="component" value="Unassembled WGS sequence"/>
</dbReference>
<keyword evidence="2" id="KW-0547">Nucleotide-binding</keyword>
<keyword evidence="1" id="KW-0418">Kinase</keyword>
<dbReference type="AlphaFoldDB" id="A0A978UIY2"/>
<comment type="caution">
    <text evidence="5">The sequence shown here is derived from an EMBL/GenBank/DDBJ whole genome shotgun (WGS) entry which is preliminary data.</text>
</comment>
<dbReference type="GO" id="GO:0004674">
    <property type="term" value="F:protein serine/threonine kinase activity"/>
    <property type="evidence" value="ECO:0007669"/>
    <property type="project" value="UniProtKB-KW"/>
</dbReference>
<dbReference type="EMBL" id="JAEACU010000011">
    <property type="protein sequence ID" value="KAH7514763.1"/>
    <property type="molecule type" value="Genomic_DNA"/>
</dbReference>
<feature type="domain" description="Protein kinase" evidence="4">
    <location>
        <begin position="1"/>
        <end position="181"/>
    </location>
</feature>
<keyword evidence="3" id="KW-0067">ATP-binding</keyword>
<evidence type="ECO:0000313" key="5">
    <source>
        <dbReference type="EMBL" id="KAH7514763.1"/>
    </source>
</evidence>
<gene>
    <name evidence="5" type="ORF">FEM48_Zijuj11G0125000</name>
</gene>
<evidence type="ECO:0000256" key="1">
    <source>
        <dbReference type="ARBA" id="ARBA00022527"/>
    </source>
</evidence>
<evidence type="ECO:0000256" key="2">
    <source>
        <dbReference type="ARBA" id="ARBA00022741"/>
    </source>
</evidence>
<dbReference type="InterPro" id="IPR001245">
    <property type="entry name" value="Ser-Thr/Tyr_kinase_cat_dom"/>
</dbReference>